<organism evidence="1 2">
    <name type="scientific">Leptospira broomii serovar Hurstbridge str. 5399</name>
    <dbReference type="NCBI Taxonomy" id="1049789"/>
    <lineage>
        <taxon>Bacteria</taxon>
        <taxon>Pseudomonadati</taxon>
        <taxon>Spirochaetota</taxon>
        <taxon>Spirochaetia</taxon>
        <taxon>Leptospirales</taxon>
        <taxon>Leptospiraceae</taxon>
        <taxon>Leptospira</taxon>
    </lineage>
</organism>
<name>T0FB73_9LEPT</name>
<dbReference type="Proteomes" id="UP000015454">
    <property type="component" value="Unassembled WGS sequence"/>
</dbReference>
<protein>
    <submittedName>
        <fullName evidence="1">Uncharacterized protein</fullName>
    </submittedName>
</protein>
<accession>T0FB73</accession>
<evidence type="ECO:0000313" key="2">
    <source>
        <dbReference type="Proteomes" id="UP000015454"/>
    </source>
</evidence>
<sequence length="40" mass="4728">MYSHRKITAFVEFPRLLFFSGVIPNFVETKQPADQELRTL</sequence>
<dbReference type="AlphaFoldDB" id="T0FB73"/>
<dbReference type="EMBL" id="AHMO02000008">
    <property type="protein sequence ID" value="EQA45101.1"/>
    <property type="molecule type" value="Genomic_DNA"/>
</dbReference>
<gene>
    <name evidence="1" type="ORF">LEP1GSC050_3397</name>
</gene>
<proteinExistence type="predicted"/>
<reference evidence="1" key="1">
    <citation type="submission" date="2013-05" db="EMBL/GenBank/DDBJ databases">
        <authorList>
            <person name="Harkins D.M."/>
            <person name="Durkin A.S."/>
            <person name="Brinkac L.M."/>
            <person name="Haft D.H."/>
            <person name="Selengut J.D."/>
            <person name="Sanka R."/>
            <person name="DePew J."/>
            <person name="Purushe J."/>
            <person name="Hartskeerl R.A."/>
            <person name="Ahmed A."/>
            <person name="van der Linden H."/>
            <person name="Goris M.G.A."/>
            <person name="Vinetz J.M."/>
            <person name="Sutton G.G."/>
            <person name="Nierman W.C."/>
            <person name="Fouts D.E."/>
        </authorList>
    </citation>
    <scope>NUCLEOTIDE SEQUENCE [LARGE SCALE GENOMIC DNA]</scope>
    <source>
        <strain evidence="1">5399</strain>
    </source>
</reference>
<keyword evidence="2" id="KW-1185">Reference proteome</keyword>
<dbReference type="STRING" id="1049789.LEP1GSC050_3397"/>
<evidence type="ECO:0000313" key="1">
    <source>
        <dbReference type="EMBL" id="EQA45101.1"/>
    </source>
</evidence>
<comment type="caution">
    <text evidence="1">The sequence shown here is derived from an EMBL/GenBank/DDBJ whole genome shotgun (WGS) entry which is preliminary data.</text>
</comment>